<feature type="compositionally biased region" description="Basic and acidic residues" evidence="1">
    <location>
        <begin position="203"/>
        <end position="215"/>
    </location>
</feature>
<evidence type="ECO:0000313" key="3">
    <source>
        <dbReference type="RefSeq" id="XP_021098305.1"/>
    </source>
</evidence>
<dbReference type="InterPro" id="IPR043220">
    <property type="entry name" value="POM121-like_prot_1"/>
</dbReference>
<sequence length="485" mass="52785">MGGYLSRARQGPQPLPVRGQDQLERPQSLALPRRDRRVSSAFRVPSRLLSPNLTSRLSCEHPVASPWRRRHRRRLLVVHSQRGPAQKARCLFLGVFPSTPSRGLQKKPARSVSSLRMPCPAAILSLASARGKLRLCLALDPSALTGWTSRTGLFSVSIAKQSRLTALEESSPEKAKEEKDLASPGESGEGFTRQEESSAIPERQADPRRLSEGSESHQSAVRRLEVSGALSSFLPGPGPLKMGFCSGSSVNSLMTESQGCFSSSRSKRNAITSSYSSTQGLPLLLKRGGAGPAGRPHPGPSHFLVPAKKPSEEGHQASSSTSVVSQRKSQHEKGTNAPSSQQQSLRGCSNPSDLSRHPKRKILLLSCTRKDPVILPPPLLLGYRVTAEDLDLEKRAAIQWVNKVLKAGGMLLPSGSEPGYVKSRSTRPAMATSWKICQWTMECHDDTGCVRELASVTIEIKTEKQHELTGKDLLRRKKNGGRAFS</sequence>
<dbReference type="GeneID" id="101703649"/>
<evidence type="ECO:0000313" key="2">
    <source>
        <dbReference type="Proteomes" id="UP000694906"/>
    </source>
</evidence>
<dbReference type="AlphaFoldDB" id="A0AAX6RSJ0"/>
<reference evidence="3" key="1">
    <citation type="submission" date="2025-08" db="UniProtKB">
        <authorList>
            <consortium name="RefSeq"/>
        </authorList>
    </citation>
    <scope>IDENTIFICATION</scope>
</reference>
<organism evidence="2 3">
    <name type="scientific">Heterocephalus glaber</name>
    <name type="common">Naked mole rat</name>
    <dbReference type="NCBI Taxonomy" id="10181"/>
    <lineage>
        <taxon>Eukaryota</taxon>
        <taxon>Metazoa</taxon>
        <taxon>Chordata</taxon>
        <taxon>Craniata</taxon>
        <taxon>Vertebrata</taxon>
        <taxon>Euteleostomi</taxon>
        <taxon>Mammalia</taxon>
        <taxon>Eutheria</taxon>
        <taxon>Euarchontoglires</taxon>
        <taxon>Glires</taxon>
        <taxon>Rodentia</taxon>
        <taxon>Hystricomorpha</taxon>
        <taxon>Bathyergidae</taxon>
        <taxon>Heterocephalus</taxon>
    </lineage>
</organism>
<feature type="compositionally biased region" description="Basic and acidic residues" evidence="1">
    <location>
        <begin position="171"/>
        <end position="181"/>
    </location>
</feature>
<accession>A0AAX6RSJ0</accession>
<dbReference type="PANTHER" id="PTHR15566:SF9">
    <property type="entry name" value="LOC100125913 PROTEIN"/>
    <property type="match status" value="1"/>
</dbReference>
<feature type="region of interest" description="Disordered" evidence="1">
    <location>
        <begin position="282"/>
        <end position="354"/>
    </location>
</feature>
<protein>
    <submittedName>
        <fullName evidence="3">Nuclear envelope pore membrane protein POM 121-like isoform X1</fullName>
    </submittedName>
</protein>
<dbReference type="Pfam" id="PF15229">
    <property type="entry name" value="POM121"/>
    <property type="match status" value="1"/>
</dbReference>
<dbReference type="Proteomes" id="UP000694906">
    <property type="component" value="Unplaced"/>
</dbReference>
<dbReference type="PANTHER" id="PTHR15566">
    <property type="entry name" value="POM121-LIKE"/>
    <property type="match status" value="1"/>
</dbReference>
<evidence type="ECO:0000256" key="1">
    <source>
        <dbReference type="SAM" id="MobiDB-lite"/>
    </source>
</evidence>
<feature type="region of interest" description="Disordered" evidence="1">
    <location>
        <begin position="165"/>
        <end position="220"/>
    </location>
</feature>
<dbReference type="RefSeq" id="XP_021098305.1">
    <property type="nucleotide sequence ID" value="XM_021242646.1"/>
</dbReference>
<gene>
    <name evidence="3" type="primary">LOC101703649</name>
</gene>
<feature type="region of interest" description="Disordered" evidence="1">
    <location>
        <begin position="1"/>
        <end position="24"/>
    </location>
</feature>
<feature type="compositionally biased region" description="Polar residues" evidence="1">
    <location>
        <begin position="336"/>
        <end position="353"/>
    </location>
</feature>
<keyword evidence="2" id="KW-1185">Reference proteome</keyword>
<name>A0AAX6RSJ0_HETGA</name>
<proteinExistence type="predicted"/>